<evidence type="ECO:0000256" key="2">
    <source>
        <dbReference type="RuleBase" id="RU000393"/>
    </source>
</evidence>
<evidence type="ECO:0000256" key="1">
    <source>
        <dbReference type="ARBA" id="ARBA00010457"/>
    </source>
</evidence>
<evidence type="ECO:0000256" key="3">
    <source>
        <dbReference type="SAM" id="SignalP"/>
    </source>
</evidence>
<dbReference type="EC" id="1.15.1.1" evidence="2"/>
<dbReference type="GO" id="GO:0005507">
    <property type="term" value="F:copper ion binding"/>
    <property type="evidence" value="ECO:0007669"/>
    <property type="project" value="InterPro"/>
</dbReference>
<reference evidence="6" key="1">
    <citation type="journal article" date="2020" name="MBio">
        <title>Horizontal gene transfer to a defensive symbiont with a reduced genome amongst a multipartite beetle microbiome.</title>
        <authorList>
            <person name="Waterworth S.C."/>
            <person name="Florez L.V."/>
            <person name="Rees E.R."/>
            <person name="Hertweck C."/>
            <person name="Kaltenpoth M."/>
            <person name="Kwan J.C."/>
        </authorList>
    </citation>
    <scope>NUCLEOTIDE SEQUENCE [LARGE SCALE GENOMIC DNA]</scope>
</reference>
<sequence>MTSTFFKTSLLFSCIALFTVACSTTPTTPKLKTPQKTIDVHAVSAQGIGTKIGTISFQDSPNGLNISTQLSQLPSGFHGFHIHEKGSCAPAEKDGKMGAALAAGGHYNPHQTGHGTPNDGHMGDLPVLNVDSNGNAKTTLIAPRLKLADIQGLAIMIHAGGDNYSDHPKPLGGGGDRIACGVIQ</sequence>
<dbReference type="Proteomes" id="UP000490535">
    <property type="component" value="Unassembled WGS sequence"/>
</dbReference>
<feature type="chain" id="PRO_5032653215" description="Superoxide dismutase [Cu-Zn]" evidence="3">
    <location>
        <begin position="24"/>
        <end position="184"/>
    </location>
</feature>
<dbReference type="SUPFAM" id="SSF49329">
    <property type="entry name" value="Cu,Zn superoxide dismutase-like"/>
    <property type="match status" value="1"/>
</dbReference>
<dbReference type="InterPro" id="IPR036423">
    <property type="entry name" value="SOD-like_Cu/Zn_dom_sf"/>
</dbReference>
<dbReference type="InterPro" id="IPR024134">
    <property type="entry name" value="SOD_Cu/Zn_/chaperone"/>
</dbReference>
<dbReference type="Pfam" id="PF00080">
    <property type="entry name" value="Sod_Cu"/>
    <property type="match status" value="1"/>
</dbReference>
<keyword evidence="2" id="KW-0479">Metal-binding</keyword>
<keyword evidence="2" id="KW-0186">Copper</keyword>
<evidence type="ECO:0000313" key="6">
    <source>
        <dbReference type="Proteomes" id="UP000490535"/>
    </source>
</evidence>
<keyword evidence="2" id="KW-0560">Oxidoreductase</keyword>
<keyword evidence="3" id="KW-0732">Signal</keyword>
<comment type="catalytic activity">
    <reaction evidence="2">
        <text>2 superoxide + 2 H(+) = H2O2 + O2</text>
        <dbReference type="Rhea" id="RHEA:20696"/>
        <dbReference type="ChEBI" id="CHEBI:15378"/>
        <dbReference type="ChEBI" id="CHEBI:15379"/>
        <dbReference type="ChEBI" id="CHEBI:16240"/>
        <dbReference type="ChEBI" id="CHEBI:18421"/>
        <dbReference type="EC" id="1.15.1.1"/>
    </reaction>
</comment>
<comment type="caution">
    <text evidence="5">The sequence shown here is derived from an EMBL/GenBank/DDBJ whole genome shotgun (WGS) entry which is preliminary data.</text>
</comment>
<dbReference type="NCBIfam" id="NF007628">
    <property type="entry name" value="PRK10290.1"/>
    <property type="match status" value="1"/>
</dbReference>
<gene>
    <name evidence="5" type="primary">sodC</name>
    <name evidence="5" type="ORF">GAK29_04725</name>
</gene>
<comment type="similarity">
    <text evidence="1 2">Belongs to the Cu-Zn superoxide dismutase family.</text>
</comment>
<organism evidence="5 6">
    <name type="scientific">Acinetobacter bereziniae</name>
    <name type="common">Acinetobacter genomosp. 10</name>
    <dbReference type="NCBI Taxonomy" id="106648"/>
    <lineage>
        <taxon>Bacteria</taxon>
        <taxon>Pseudomonadati</taxon>
        <taxon>Pseudomonadota</taxon>
        <taxon>Gammaproteobacteria</taxon>
        <taxon>Moraxellales</taxon>
        <taxon>Moraxellaceae</taxon>
        <taxon>Acinetobacter</taxon>
    </lineage>
</organism>
<evidence type="ECO:0000313" key="5">
    <source>
        <dbReference type="EMBL" id="KAF1013602.1"/>
    </source>
</evidence>
<comment type="cofactor">
    <cofactor evidence="2">
        <name>Zn(2+)</name>
        <dbReference type="ChEBI" id="CHEBI:29105"/>
    </cofactor>
    <text evidence="2">Binds 1 zinc ion per subunit.</text>
</comment>
<dbReference type="Gene3D" id="2.60.40.200">
    <property type="entry name" value="Superoxide dismutase, copper/zinc binding domain"/>
    <property type="match status" value="1"/>
</dbReference>
<evidence type="ECO:0000259" key="4">
    <source>
        <dbReference type="Pfam" id="PF00080"/>
    </source>
</evidence>
<dbReference type="PROSITE" id="PS00332">
    <property type="entry name" value="SOD_CU_ZN_2"/>
    <property type="match status" value="1"/>
</dbReference>
<protein>
    <recommendedName>
        <fullName evidence="2">Superoxide dismutase [Cu-Zn]</fullName>
        <ecNumber evidence="2">1.15.1.1</ecNumber>
    </recommendedName>
</protein>
<keyword evidence="2" id="KW-0862">Zinc</keyword>
<dbReference type="PROSITE" id="PS51257">
    <property type="entry name" value="PROKAR_LIPOPROTEIN"/>
    <property type="match status" value="1"/>
</dbReference>
<proteinExistence type="inferred from homology"/>
<dbReference type="GO" id="GO:0004784">
    <property type="term" value="F:superoxide dismutase activity"/>
    <property type="evidence" value="ECO:0007669"/>
    <property type="project" value="UniProtKB-EC"/>
</dbReference>
<accession>A0A833UQP0</accession>
<dbReference type="EMBL" id="WNDP01000242">
    <property type="protein sequence ID" value="KAF1013602.1"/>
    <property type="molecule type" value="Genomic_DNA"/>
</dbReference>
<comment type="function">
    <text evidence="2">Destroys radicals which are normally produced within the cells and which are toxic to biological systems.</text>
</comment>
<feature type="signal peptide" evidence="3">
    <location>
        <begin position="1"/>
        <end position="23"/>
    </location>
</feature>
<dbReference type="CDD" id="cd00305">
    <property type="entry name" value="Cu-Zn_Superoxide_Dismutase"/>
    <property type="match status" value="1"/>
</dbReference>
<comment type="cofactor">
    <cofactor evidence="2">
        <name>Cu cation</name>
        <dbReference type="ChEBI" id="CHEBI:23378"/>
    </cofactor>
    <text evidence="2">Binds 1 copper ion per subunit.</text>
</comment>
<name>A0A833UQP0_ACIBZ</name>
<dbReference type="PANTHER" id="PTHR10003">
    <property type="entry name" value="SUPEROXIDE DISMUTASE CU-ZN -RELATED"/>
    <property type="match status" value="1"/>
</dbReference>
<dbReference type="PROSITE" id="PS00087">
    <property type="entry name" value="SOD_CU_ZN_1"/>
    <property type="match status" value="1"/>
</dbReference>
<dbReference type="InterPro" id="IPR001424">
    <property type="entry name" value="SOD_Cu_Zn_dom"/>
</dbReference>
<dbReference type="InterPro" id="IPR018152">
    <property type="entry name" value="SOD_Cu/Zn_BS"/>
</dbReference>
<dbReference type="AlphaFoldDB" id="A0A833UQP0"/>
<feature type="domain" description="Superoxide dismutase copper/zinc binding" evidence="4">
    <location>
        <begin position="53"/>
        <end position="183"/>
    </location>
</feature>